<accession>A0A936Z209</accession>
<keyword evidence="6 7" id="KW-0472">Membrane</keyword>
<keyword evidence="9" id="KW-1185">Reference proteome</keyword>
<keyword evidence="3" id="KW-1003">Cell membrane</keyword>
<dbReference type="GO" id="GO:0006605">
    <property type="term" value="P:protein targeting"/>
    <property type="evidence" value="ECO:0007669"/>
    <property type="project" value="InterPro"/>
</dbReference>
<feature type="transmembrane region" description="Helical" evidence="7">
    <location>
        <begin position="215"/>
        <end position="235"/>
    </location>
</feature>
<evidence type="ECO:0000313" key="8">
    <source>
        <dbReference type="EMBL" id="MBL0393518.1"/>
    </source>
</evidence>
<evidence type="ECO:0000256" key="3">
    <source>
        <dbReference type="ARBA" id="ARBA00022475"/>
    </source>
</evidence>
<dbReference type="AlphaFoldDB" id="A0A936Z209"/>
<dbReference type="RefSeq" id="WP_201676176.1">
    <property type="nucleotide sequence ID" value="NZ_JAEQNE010000005.1"/>
</dbReference>
<keyword evidence="8" id="KW-0282">Flagellum</keyword>
<feature type="transmembrane region" description="Helical" evidence="7">
    <location>
        <begin position="179"/>
        <end position="203"/>
    </location>
</feature>
<keyword evidence="4 7" id="KW-0812">Transmembrane</keyword>
<reference evidence="8 9" key="1">
    <citation type="journal article" date="2017" name="Int. J. Syst. Evol. Microbiol.">
        <title>Ramlibacter monticola sp. nov., isolated from forest soil.</title>
        <authorList>
            <person name="Chaudhary D.K."/>
            <person name="Kim J."/>
        </authorList>
    </citation>
    <scope>NUCLEOTIDE SEQUENCE [LARGE SCALE GENOMIC DNA]</scope>
    <source>
        <strain evidence="8 9">KACC 19175</strain>
    </source>
</reference>
<evidence type="ECO:0000256" key="6">
    <source>
        <dbReference type="ARBA" id="ARBA00023136"/>
    </source>
</evidence>
<gene>
    <name evidence="8" type="ORF">JJ685_20445</name>
</gene>
<feature type="transmembrane region" description="Helical" evidence="7">
    <location>
        <begin position="40"/>
        <end position="60"/>
    </location>
</feature>
<evidence type="ECO:0000313" key="9">
    <source>
        <dbReference type="Proteomes" id="UP000599109"/>
    </source>
</evidence>
<evidence type="ECO:0000256" key="2">
    <source>
        <dbReference type="ARBA" id="ARBA00009772"/>
    </source>
</evidence>
<evidence type="ECO:0000256" key="4">
    <source>
        <dbReference type="ARBA" id="ARBA00022692"/>
    </source>
</evidence>
<dbReference type="PRINTS" id="PR00953">
    <property type="entry name" value="TYPE3IMRPROT"/>
</dbReference>
<dbReference type="PANTHER" id="PTHR30065">
    <property type="entry name" value="FLAGELLAR BIOSYNTHETIC PROTEIN FLIR"/>
    <property type="match status" value="1"/>
</dbReference>
<keyword evidence="8" id="KW-0966">Cell projection</keyword>
<dbReference type="PANTHER" id="PTHR30065:SF1">
    <property type="entry name" value="SURFACE PRESENTATION OF ANTIGENS PROTEIN SPAR"/>
    <property type="match status" value="1"/>
</dbReference>
<feature type="transmembrane region" description="Helical" evidence="7">
    <location>
        <begin position="12"/>
        <end position="33"/>
    </location>
</feature>
<evidence type="ECO:0000256" key="7">
    <source>
        <dbReference type="SAM" id="Phobius"/>
    </source>
</evidence>
<evidence type="ECO:0000256" key="5">
    <source>
        <dbReference type="ARBA" id="ARBA00022989"/>
    </source>
</evidence>
<sequence length="262" mass="27314">MNAIVSLLGPDWIVTMLLLSARIAALLLMTPLLYAASMPLLVRVLVTLGFSCVIALPFAGSPATVPQEPGPLLQALLREVTVGATLGLGVLMAFAGFGLAGRLVDVQVGFGIAQVFDPLTRSRMPVLSSIFALFAAVFFFLVNGHHALLRGIAYSVERFPVGQSPSLAGAAEAIAREAAALFTLGFALAAPIVLGLLLVDFALGVIARNLPQLNMLVLGVPVKIVAGLLALWAWAGAFGAPAGRLYAGIYRTWTAWLAAGAR</sequence>
<proteinExistence type="inferred from homology"/>
<comment type="subcellular location">
    <subcellularLocation>
        <location evidence="1">Cell membrane</location>
        <topology evidence="1">Multi-pass membrane protein</topology>
    </subcellularLocation>
</comment>
<feature type="transmembrane region" description="Helical" evidence="7">
    <location>
        <begin position="124"/>
        <end position="142"/>
    </location>
</feature>
<dbReference type="Pfam" id="PF01311">
    <property type="entry name" value="Bac_export_1"/>
    <property type="match status" value="1"/>
</dbReference>
<keyword evidence="5 7" id="KW-1133">Transmembrane helix</keyword>
<feature type="transmembrane region" description="Helical" evidence="7">
    <location>
        <begin position="80"/>
        <end position="104"/>
    </location>
</feature>
<comment type="caution">
    <text evidence="8">The sequence shown here is derived from an EMBL/GenBank/DDBJ whole genome shotgun (WGS) entry which is preliminary data.</text>
</comment>
<keyword evidence="8" id="KW-0969">Cilium</keyword>
<protein>
    <submittedName>
        <fullName evidence="8">Flagellar biosynthetic protein FliR</fullName>
    </submittedName>
</protein>
<comment type="similarity">
    <text evidence="2">Belongs to the FliR/MopE/SpaR family.</text>
</comment>
<evidence type="ECO:0000256" key="1">
    <source>
        <dbReference type="ARBA" id="ARBA00004651"/>
    </source>
</evidence>
<dbReference type="InterPro" id="IPR002010">
    <property type="entry name" value="T3SS_IM_R"/>
</dbReference>
<dbReference type="GO" id="GO:0005886">
    <property type="term" value="C:plasma membrane"/>
    <property type="evidence" value="ECO:0007669"/>
    <property type="project" value="UniProtKB-SubCell"/>
</dbReference>
<dbReference type="Proteomes" id="UP000599109">
    <property type="component" value="Unassembled WGS sequence"/>
</dbReference>
<dbReference type="EMBL" id="JAEQNE010000005">
    <property type="protein sequence ID" value="MBL0393518.1"/>
    <property type="molecule type" value="Genomic_DNA"/>
</dbReference>
<organism evidence="8 9">
    <name type="scientific">Ramlibacter monticola</name>
    <dbReference type="NCBI Taxonomy" id="1926872"/>
    <lineage>
        <taxon>Bacteria</taxon>
        <taxon>Pseudomonadati</taxon>
        <taxon>Pseudomonadota</taxon>
        <taxon>Betaproteobacteria</taxon>
        <taxon>Burkholderiales</taxon>
        <taxon>Comamonadaceae</taxon>
        <taxon>Ramlibacter</taxon>
    </lineage>
</organism>
<name>A0A936Z209_9BURK</name>